<dbReference type="AlphaFoldDB" id="A0A7M4FNS8"/>
<sequence length="167" mass="19177">MLGQIFHLEKYGIGFSFSNLMEESNFLLKTYIILILDAILYMMLAIYFDKVLPDKYGIPYPPLFFLKSSYWSKSRRDYPGERPEIEQNRERIFNDNVERIPPDFVGKEAIRYSLFLNIYEGQTTALLGHSGAGKTTLLNVLSGFIKASDGKAIHYQLKGLISTMIES</sequence>
<dbReference type="GO" id="GO:0005524">
    <property type="term" value="F:ATP binding"/>
    <property type="evidence" value="ECO:0007669"/>
    <property type="project" value="InterPro"/>
</dbReference>
<dbReference type="GeneTree" id="ENSGT00940000162673"/>
<reference evidence="3" key="2">
    <citation type="submission" date="2025-09" db="UniProtKB">
        <authorList>
            <consortium name="Ensembl"/>
        </authorList>
    </citation>
    <scope>IDENTIFICATION</scope>
</reference>
<dbReference type="GO" id="GO:0140359">
    <property type="term" value="F:ABC-type transporter activity"/>
    <property type="evidence" value="ECO:0007669"/>
    <property type="project" value="InterPro"/>
</dbReference>
<dbReference type="Ensembl" id="ENSCPRT00005031255.1">
    <property type="protein sequence ID" value="ENSCPRP00005026744.1"/>
    <property type="gene ID" value="ENSCPRG00005018540.1"/>
</dbReference>
<dbReference type="GO" id="GO:0005319">
    <property type="term" value="F:lipid transporter activity"/>
    <property type="evidence" value="ECO:0007669"/>
    <property type="project" value="TreeGrafter"/>
</dbReference>
<keyword evidence="1" id="KW-1133">Transmembrane helix</keyword>
<dbReference type="Proteomes" id="UP000594220">
    <property type="component" value="Unplaced"/>
</dbReference>
<protein>
    <recommendedName>
        <fullName evidence="2">ABC transporter domain-containing protein</fullName>
    </recommendedName>
</protein>
<feature type="transmembrane region" description="Helical" evidence="1">
    <location>
        <begin position="26"/>
        <end position="48"/>
    </location>
</feature>
<dbReference type="PANTHER" id="PTHR19229:SF274">
    <property type="entry name" value="ABC-TYPE ORGANIC ANION TRANSPORTER ABCA8"/>
    <property type="match status" value="1"/>
</dbReference>
<proteinExistence type="predicted"/>
<dbReference type="Pfam" id="PF00005">
    <property type="entry name" value="ABC_tran"/>
    <property type="match status" value="1"/>
</dbReference>
<evidence type="ECO:0000259" key="2">
    <source>
        <dbReference type="Pfam" id="PF00005"/>
    </source>
</evidence>
<dbReference type="InterPro" id="IPR003439">
    <property type="entry name" value="ABC_transporter-like_ATP-bd"/>
</dbReference>
<feature type="domain" description="ABC transporter" evidence="2">
    <location>
        <begin position="116"/>
        <end position="152"/>
    </location>
</feature>
<dbReference type="GO" id="GO:0016020">
    <property type="term" value="C:membrane"/>
    <property type="evidence" value="ECO:0007669"/>
    <property type="project" value="InterPro"/>
</dbReference>
<dbReference type="Gene3D" id="3.40.50.300">
    <property type="entry name" value="P-loop containing nucleotide triphosphate hydrolases"/>
    <property type="match status" value="1"/>
</dbReference>
<reference evidence="3" key="1">
    <citation type="submission" date="2025-08" db="UniProtKB">
        <authorList>
            <consortium name="Ensembl"/>
        </authorList>
    </citation>
    <scope>IDENTIFICATION</scope>
</reference>
<accession>A0A7M4FNS8</accession>
<keyword evidence="1" id="KW-0472">Membrane</keyword>
<dbReference type="SUPFAM" id="SSF52540">
    <property type="entry name" value="P-loop containing nucleoside triphosphate hydrolases"/>
    <property type="match status" value="1"/>
</dbReference>
<keyword evidence="4" id="KW-1185">Reference proteome</keyword>
<evidence type="ECO:0000313" key="4">
    <source>
        <dbReference type="Proteomes" id="UP000594220"/>
    </source>
</evidence>
<dbReference type="PANTHER" id="PTHR19229">
    <property type="entry name" value="ATP-BINDING CASSETTE TRANSPORTER SUBFAMILY A ABCA"/>
    <property type="match status" value="1"/>
</dbReference>
<organism evidence="3 4">
    <name type="scientific">Crocodylus porosus</name>
    <name type="common">Saltwater crocodile</name>
    <name type="synonym">Estuarine crocodile</name>
    <dbReference type="NCBI Taxonomy" id="8502"/>
    <lineage>
        <taxon>Eukaryota</taxon>
        <taxon>Metazoa</taxon>
        <taxon>Chordata</taxon>
        <taxon>Craniata</taxon>
        <taxon>Vertebrata</taxon>
        <taxon>Euteleostomi</taxon>
        <taxon>Archelosauria</taxon>
        <taxon>Archosauria</taxon>
        <taxon>Crocodylia</taxon>
        <taxon>Longirostres</taxon>
        <taxon>Crocodylidae</taxon>
        <taxon>Crocodylus</taxon>
    </lineage>
</organism>
<evidence type="ECO:0000313" key="3">
    <source>
        <dbReference type="Ensembl" id="ENSCPRP00005026744.1"/>
    </source>
</evidence>
<evidence type="ECO:0000256" key="1">
    <source>
        <dbReference type="SAM" id="Phobius"/>
    </source>
</evidence>
<keyword evidence="1" id="KW-0812">Transmembrane</keyword>
<dbReference type="InterPro" id="IPR026082">
    <property type="entry name" value="ABCA"/>
</dbReference>
<name>A0A7M4FNS8_CROPO</name>
<dbReference type="GO" id="GO:0016887">
    <property type="term" value="F:ATP hydrolysis activity"/>
    <property type="evidence" value="ECO:0007669"/>
    <property type="project" value="InterPro"/>
</dbReference>
<dbReference type="InterPro" id="IPR027417">
    <property type="entry name" value="P-loop_NTPase"/>
</dbReference>